<dbReference type="AlphaFoldDB" id="A0A645A878"/>
<dbReference type="InterPro" id="IPR001387">
    <property type="entry name" value="Cro/C1-type_HTH"/>
</dbReference>
<dbReference type="PANTHER" id="PTHR46558">
    <property type="entry name" value="TRACRIPTIONAL REGULATORY PROTEIN-RELATED-RELATED"/>
    <property type="match status" value="1"/>
</dbReference>
<dbReference type="GO" id="GO:0003677">
    <property type="term" value="F:DNA binding"/>
    <property type="evidence" value="ECO:0007669"/>
    <property type="project" value="UniProtKB-KW"/>
</dbReference>
<dbReference type="CDD" id="cd00093">
    <property type="entry name" value="HTH_XRE"/>
    <property type="match status" value="1"/>
</dbReference>
<dbReference type="PANTHER" id="PTHR46558:SF11">
    <property type="entry name" value="HTH-TYPE TRANSCRIPTIONAL REGULATOR XRE"/>
    <property type="match status" value="1"/>
</dbReference>
<accession>A0A645A878</accession>
<evidence type="ECO:0000256" key="1">
    <source>
        <dbReference type="ARBA" id="ARBA00023125"/>
    </source>
</evidence>
<keyword evidence="1" id="KW-0238">DNA-binding</keyword>
<dbReference type="PROSITE" id="PS50943">
    <property type="entry name" value="HTH_CROC1"/>
    <property type="match status" value="1"/>
</dbReference>
<feature type="domain" description="HTH cro/C1-type" evidence="2">
    <location>
        <begin position="7"/>
        <end position="61"/>
    </location>
</feature>
<reference evidence="3" key="1">
    <citation type="submission" date="2019-08" db="EMBL/GenBank/DDBJ databases">
        <authorList>
            <person name="Kucharzyk K."/>
            <person name="Murdoch R.W."/>
            <person name="Higgins S."/>
            <person name="Loffler F."/>
        </authorList>
    </citation>
    <scope>NUCLEOTIDE SEQUENCE</scope>
</reference>
<dbReference type="InterPro" id="IPR010982">
    <property type="entry name" value="Lambda_DNA-bd_dom_sf"/>
</dbReference>
<dbReference type="Pfam" id="PF01381">
    <property type="entry name" value="HTH_3"/>
    <property type="match status" value="1"/>
</dbReference>
<gene>
    <name evidence="3" type="ORF">SDC9_95854</name>
</gene>
<proteinExistence type="predicted"/>
<sequence length="191" mass="22066">MTIGEKIKELRKKNDLTQEKLADYLCVSYQAVSKWETGISSPDLSLIAPLTKLLHVTSDELLGLNVQKQDMRKLELEEKYEETWKTGDLDERCKIAGIAVNEYPGDMKYLDWYAWAIAMRSFVFKDDETYSAEQEKAIKMFSIVIDNTTDEKIKASAIQGISQYLNFRGRKDEALKYAELYPENYSVSNVY</sequence>
<organism evidence="3">
    <name type="scientific">bioreactor metagenome</name>
    <dbReference type="NCBI Taxonomy" id="1076179"/>
    <lineage>
        <taxon>unclassified sequences</taxon>
        <taxon>metagenomes</taxon>
        <taxon>ecological metagenomes</taxon>
    </lineage>
</organism>
<name>A0A645A878_9ZZZZ</name>
<comment type="caution">
    <text evidence="3">The sequence shown here is derived from an EMBL/GenBank/DDBJ whole genome shotgun (WGS) entry which is preliminary data.</text>
</comment>
<dbReference type="SMART" id="SM00530">
    <property type="entry name" value="HTH_XRE"/>
    <property type="match status" value="1"/>
</dbReference>
<dbReference type="Gene3D" id="1.10.260.40">
    <property type="entry name" value="lambda repressor-like DNA-binding domains"/>
    <property type="match status" value="1"/>
</dbReference>
<dbReference type="EMBL" id="VSSQ01012390">
    <property type="protein sequence ID" value="MPM49126.1"/>
    <property type="molecule type" value="Genomic_DNA"/>
</dbReference>
<protein>
    <recommendedName>
        <fullName evidence="2">HTH cro/C1-type domain-containing protein</fullName>
    </recommendedName>
</protein>
<evidence type="ECO:0000259" key="2">
    <source>
        <dbReference type="PROSITE" id="PS50943"/>
    </source>
</evidence>
<dbReference type="SUPFAM" id="SSF47413">
    <property type="entry name" value="lambda repressor-like DNA-binding domains"/>
    <property type="match status" value="1"/>
</dbReference>
<evidence type="ECO:0000313" key="3">
    <source>
        <dbReference type="EMBL" id="MPM49126.1"/>
    </source>
</evidence>